<evidence type="ECO:0000313" key="1">
    <source>
        <dbReference type="EMBL" id="SFJ82937.1"/>
    </source>
</evidence>
<proteinExistence type="predicted"/>
<accession>A0A1I3UMG5</accession>
<dbReference type="EMBL" id="FORX01000008">
    <property type="protein sequence ID" value="SFJ82937.1"/>
    <property type="molecule type" value="Genomic_DNA"/>
</dbReference>
<keyword evidence="2" id="KW-1185">Reference proteome</keyword>
<gene>
    <name evidence="1" type="ORF">SAMN04488082_1082</name>
</gene>
<protein>
    <recommendedName>
        <fullName evidence="3">Transposase DDE domain-containing protein</fullName>
    </recommendedName>
</protein>
<reference evidence="2" key="1">
    <citation type="submission" date="2016-10" db="EMBL/GenBank/DDBJ databases">
        <authorList>
            <person name="Varghese N."/>
            <person name="Submissions S."/>
        </authorList>
    </citation>
    <scope>NUCLEOTIDE SEQUENCE [LARGE SCALE GENOMIC DNA]</scope>
    <source>
        <strain evidence="2">DSM 5918</strain>
    </source>
</reference>
<dbReference type="AlphaFoldDB" id="A0A1I3UMG5"/>
<evidence type="ECO:0008006" key="3">
    <source>
        <dbReference type="Google" id="ProtNLM"/>
    </source>
</evidence>
<name>A0A1I3UMG5_9BACT</name>
<sequence length="127" mass="14775">MALTWGGLHSLDRYLVEEAFRQSKDDDLVSMFPIRHWTDSKIRCHFLSCIIALAYLRLVELKLEDAGIHMTAQRAMELMRNLHSCLCWNGEKEKALRLIEEPSPEQAKILTAFGYEVTRRVLQKIKS</sequence>
<evidence type="ECO:0000313" key="2">
    <source>
        <dbReference type="Proteomes" id="UP000198635"/>
    </source>
</evidence>
<dbReference type="STRING" id="52560.SAMN04488082_1082"/>
<dbReference type="Proteomes" id="UP000198635">
    <property type="component" value="Unassembled WGS sequence"/>
</dbReference>
<dbReference type="OrthoDB" id="5468824at2"/>
<organism evidence="1 2">
    <name type="scientific">Desulfomicrobium apsheronum</name>
    <dbReference type="NCBI Taxonomy" id="52560"/>
    <lineage>
        <taxon>Bacteria</taxon>
        <taxon>Pseudomonadati</taxon>
        <taxon>Thermodesulfobacteriota</taxon>
        <taxon>Desulfovibrionia</taxon>
        <taxon>Desulfovibrionales</taxon>
        <taxon>Desulfomicrobiaceae</taxon>
        <taxon>Desulfomicrobium</taxon>
    </lineage>
</organism>
<dbReference type="RefSeq" id="WP_143075582.1">
    <property type="nucleotide sequence ID" value="NZ_FORX01000008.1"/>
</dbReference>